<keyword evidence="7" id="KW-0560">Oxidoreductase</keyword>
<dbReference type="PRINTS" id="PR00463">
    <property type="entry name" value="EP450I"/>
</dbReference>
<dbReference type="InterPro" id="IPR002401">
    <property type="entry name" value="Cyt_P450_E_grp-I"/>
</dbReference>
<sequence length="170" mass="19024">VVGSRQVRVEDRRNLPYTDAVIHETQRLANIVPLAIPHKTSRDVTFQGFFISAGTTVIPLLTSVLRDESEWESPNSFNPSHFLDTEGKFIRRDAFMPFSAGSRACPGESLARMELFLFFTSLLQRFRFTPPPGVKEDDLDLTPAVGFTLTPSPHELCAVSCEGIQNEKII</sequence>
<evidence type="ECO:0000256" key="4">
    <source>
        <dbReference type="ARBA" id="ARBA00022723"/>
    </source>
</evidence>
<dbReference type="Bgee" id="ENSGACG00000011276">
    <property type="expression patterns" value="Expressed in liver"/>
</dbReference>
<dbReference type="Gene3D" id="1.10.630.10">
    <property type="entry name" value="Cytochrome P450"/>
    <property type="match status" value="1"/>
</dbReference>
<dbReference type="OMA" id="ITANDFH"/>
<dbReference type="GO" id="GO:0005506">
    <property type="term" value="F:iron ion binding"/>
    <property type="evidence" value="ECO:0007669"/>
    <property type="project" value="InterPro"/>
</dbReference>
<dbReference type="InterPro" id="IPR001128">
    <property type="entry name" value="Cyt_P450"/>
</dbReference>
<comment type="cofactor">
    <cofactor evidence="1 6">
        <name>heme</name>
        <dbReference type="ChEBI" id="CHEBI:30413"/>
    </cofactor>
</comment>
<dbReference type="eggNOG" id="KOG0156">
    <property type="taxonomic scope" value="Eukaryota"/>
</dbReference>
<dbReference type="GO" id="GO:0006805">
    <property type="term" value="P:xenobiotic metabolic process"/>
    <property type="evidence" value="ECO:0007669"/>
    <property type="project" value="TreeGrafter"/>
</dbReference>
<accession>G3PBC9</accession>
<keyword evidence="4 6" id="KW-0479">Metal-binding</keyword>
<dbReference type="Pfam" id="PF00067">
    <property type="entry name" value="p450"/>
    <property type="match status" value="1"/>
</dbReference>
<evidence type="ECO:0000256" key="2">
    <source>
        <dbReference type="ARBA" id="ARBA00010617"/>
    </source>
</evidence>
<name>G3PBC9_GASAC</name>
<dbReference type="AlphaFoldDB" id="G3PBC9"/>
<dbReference type="Ensembl" id="ENSGACT00000014931.1">
    <property type="protein sequence ID" value="ENSGACP00000014903.1"/>
    <property type="gene ID" value="ENSGACG00000011276.1"/>
</dbReference>
<organism evidence="8">
    <name type="scientific">Gasterosteus aculeatus</name>
    <name type="common">Three-spined stickleback</name>
    <dbReference type="NCBI Taxonomy" id="69293"/>
    <lineage>
        <taxon>Eukaryota</taxon>
        <taxon>Metazoa</taxon>
        <taxon>Chordata</taxon>
        <taxon>Craniata</taxon>
        <taxon>Vertebrata</taxon>
        <taxon>Euteleostomi</taxon>
        <taxon>Actinopterygii</taxon>
        <taxon>Neopterygii</taxon>
        <taxon>Teleostei</taxon>
        <taxon>Neoteleostei</taxon>
        <taxon>Acanthomorphata</taxon>
        <taxon>Eupercaria</taxon>
        <taxon>Perciformes</taxon>
        <taxon>Cottioidei</taxon>
        <taxon>Gasterosteales</taxon>
        <taxon>Gasterosteidae</taxon>
        <taxon>Gasterosteus</taxon>
    </lineage>
</organism>
<dbReference type="GO" id="GO:0016712">
    <property type="term" value="F:oxidoreductase activity, acting on paired donors, with incorporation or reduction of molecular oxygen, reduced flavin or flavoprotein as one donor, and incorporation of one atom of oxygen"/>
    <property type="evidence" value="ECO:0007669"/>
    <property type="project" value="TreeGrafter"/>
</dbReference>
<evidence type="ECO:0000256" key="3">
    <source>
        <dbReference type="ARBA" id="ARBA00022617"/>
    </source>
</evidence>
<feature type="binding site" description="axial binding residue" evidence="6">
    <location>
        <position position="105"/>
    </location>
    <ligand>
        <name>heme</name>
        <dbReference type="ChEBI" id="CHEBI:30413"/>
    </ligand>
    <ligandPart>
        <name>Fe</name>
        <dbReference type="ChEBI" id="CHEBI:18248"/>
    </ligandPart>
</feature>
<dbReference type="PANTHER" id="PTHR24300">
    <property type="entry name" value="CYTOCHROME P450 508A4-RELATED"/>
    <property type="match status" value="1"/>
</dbReference>
<dbReference type="InterPro" id="IPR036396">
    <property type="entry name" value="Cyt_P450_sf"/>
</dbReference>
<dbReference type="InterPro" id="IPR017972">
    <property type="entry name" value="Cyt_P450_CS"/>
</dbReference>
<evidence type="ECO:0000256" key="1">
    <source>
        <dbReference type="ARBA" id="ARBA00001971"/>
    </source>
</evidence>
<protein>
    <submittedName>
        <fullName evidence="8">Uncharacterized protein</fullName>
    </submittedName>
</protein>
<evidence type="ECO:0000256" key="7">
    <source>
        <dbReference type="RuleBase" id="RU000461"/>
    </source>
</evidence>
<dbReference type="GO" id="GO:0005737">
    <property type="term" value="C:cytoplasm"/>
    <property type="evidence" value="ECO:0007669"/>
    <property type="project" value="TreeGrafter"/>
</dbReference>
<dbReference type="PRINTS" id="PR00385">
    <property type="entry name" value="P450"/>
</dbReference>
<keyword evidence="3 6" id="KW-0349">Heme</keyword>
<keyword evidence="7" id="KW-0503">Monooxygenase</keyword>
<dbReference type="InterPro" id="IPR050182">
    <property type="entry name" value="Cytochrome_P450_fam2"/>
</dbReference>
<dbReference type="SUPFAM" id="SSF48264">
    <property type="entry name" value="Cytochrome P450"/>
    <property type="match status" value="1"/>
</dbReference>
<dbReference type="PROSITE" id="PS00086">
    <property type="entry name" value="CYTOCHROME_P450"/>
    <property type="match status" value="1"/>
</dbReference>
<proteinExistence type="inferred from homology"/>
<comment type="similarity">
    <text evidence="2 7">Belongs to the cytochrome P450 family.</text>
</comment>
<evidence type="ECO:0000256" key="6">
    <source>
        <dbReference type="PIRSR" id="PIRSR602401-1"/>
    </source>
</evidence>
<evidence type="ECO:0000313" key="8">
    <source>
        <dbReference type="Ensembl" id="ENSGACP00000014903.1"/>
    </source>
</evidence>
<keyword evidence="5 6" id="KW-0408">Iron</keyword>
<dbReference type="InParanoid" id="G3PBC9"/>
<evidence type="ECO:0000256" key="5">
    <source>
        <dbReference type="ARBA" id="ARBA00023004"/>
    </source>
</evidence>
<dbReference type="GO" id="GO:0006082">
    <property type="term" value="P:organic acid metabolic process"/>
    <property type="evidence" value="ECO:0007669"/>
    <property type="project" value="TreeGrafter"/>
</dbReference>
<dbReference type="GO" id="GO:0020037">
    <property type="term" value="F:heme binding"/>
    <property type="evidence" value="ECO:0007669"/>
    <property type="project" value="InterPro"/>
</dbReference>
<reference evidence="8" key="1">
    <citation type="submission" date="2006-01" db="EMBL/GenBank/DDBJ databases">
        <authorList>
            <person name="Lindblad-Toh K."/>
            <person name="Mauceli E."/>
            <person name="Grabherr M."/>
            <person name="Chang J.L."/>
            <person name="Lander E.S."/>
        </authorList>
    </citation>
    <scope>NUCLEOTIDE SEQUENCE [LARGE SCALE GENOMIC DNA]</scope>
</reference>
<dbReference type="PANTHER" id="PTHR24300:SF319">
    <property type="entry name" value="CYTOCHROME P450, FAMILY 2, SUBFAMILY AC, POLYPEPTIDE 1"/>
    <property type="match status" value="1"/>
</dbReference>
<dbReference type="STRING" id="69293.ENSGACP00000014903"/>
<reference evidence="8" key="2">
    <citation type="submission" date="2024-04" db="UniProtKB">
        <authorList>
            <consortium name="Ensembl"/>
        </authorList>
    </citation>
    <scope>IDENTIFICATION</scope>
</reference>